<feature type="domain" description="Histidine kinase" evidence="5">
    <location>
        <begin position="303"/>
        <end position="512"/>
    </location>
</feature>
<dbReference type="InterPro" id="IPR004358">
    <property type="entry name" value="Sig_transdc_His_kin-like_C"/>
</dbReference>
<dbReference type="InterPro" id="IPR001789">
    <property type="entry name" value="Sig_transdc_resp-reg_receiver"/>
</dbReference>
<dbReference type="STRING" id="1545044.SAMN05444276_10789"/>
<dbReference type="PROSITE" id="PS50110">
    <property type="entry name" value="RESPONSE_REGULATORY"/>
    <property type="match status" value="1"/>
</dbReference>
<dbReference type="Pfam" id="PF02518">
    <property type="entry name" value="HATPase_c"/>
    <property type="match status" value="1"/>
</dbReference>
<dbReference type="GO" id="GO:0004673">
    <property type="term" value="F:protein histidine kinase activity"/>
    <property type="evidence" value="ECO:0007669"/>
    <property type="project" value="UniProtKB-EC"/>
</dbReference>
<protein>
    <recommendedName>
        <fullName evidence="2">histidine kinase</fullName>
        <ecNumber evidence="2">2.7.13.3</ecNumber>
    </recommendedName>
</protein>
<keyword evidence="3" id="KW-0597">Phosphoprotein</keyword>
<dbReference type="RefSeq" id="WP_052171676.1">
    <property type="nucleotide sequence ID" value="NZ_FNNA01000007.1"/>
</dbReference>
<evidence type="ECO:0000256" key="3">
    <source>
        <dbReference type="PROSITE-ProRule" id="PRU00169"/>
    </source>
</evidence>
<dbReference type="SMART" id="SM00387">
    <property type="entry name" value="HATPase_c"/>
    <property type="match status" value="1"/>
</dbReference>
<dbReference type="InterPro" id="IPR011006">
    <property type="entry name" value="CheY-like_superfamily"/>
</dbReference>
<dbReference type="Gene3D" id="3.30.565.10">
    <property type="entry name" value="Histidine kinase-like ATPase, C-terminal domain"/>
    <property type="match status" value="1"/>
</dbReference>
<sequence>MVSHDSRAELTQSGLNLIQQAISIFDADLRLAVSNRAYQQMFDLPDALTAPGTSFEATIAYLVERGEYGPQPDAQAAVRLRVEQARTFQPHYIERARPNGRIIAVEGAPLSQGGWVAVYTDITEIKSQEALLRARSEELSTQVLDHAEHLSATNRQLAATISALEEAKRVLTETESHTRQVVEMVPAHIAHIDRAHRYTFSNNQLGAVFPGAPARIVGRTGSEVLGETFERIRPHVDAALAGQPQVFETTHDPTGRRIRIALTPDRDGRGAYVLSTDVTAEVQAREALAHAGRRSLAAQMTSGLAHDFGNLLTIILGLQGRLAKAPLPRDAAEDVAATLAAAHRGAALLQRIAGMVTGAAPSPRPVDLPALMAELARLARPSLGEGVTLDLDVAVAGGELLLDPDAVQDSLLNLILNARDAMAPAGGGRITLAAREVAGWLDLTVADTGPGFSPEALARGAEPFFTTKGGGRAGSGLGLSMVYDHAKRAGGTLHLANSATGGLVRLRLPLRRIAPQLVLLVEDDPDLRTGFREMLTGMGHAVLEAGSLAEAQALGDIAGLTAVLSDLQLGDGSGAALAGLGLPLVLMTALPAGHPAREGLAAPTLTKPFSSADLGAALGAALAAAPPLSPQADGPTA</sequence>
<dbReference type="SUPFAM" id="SSF52172">
    <property type="entry name" value="CheY-like"/>
    <property type="match status" value="1"/>
</dbReference>
<dbReference type="InterPro" id="IPR003594">
    <property type="entry name" value="HATPase_dom"/>
</dbReference>
<evidence type="ECO:0000259" key="6">
    <source>
        <dbReference type="PROSITE" id="PS50110"/>
    </source>
</evidence>
<comment type="catalytic activity">
    <reaction evidence="1">
        <text>ATP + protein L-histidine = ADP + protein N-phospho-L-histidine.</text>
        <dbReference type="EC" id="2.7.13.3"/>
    </reaction>
</comment>
<dbReference type="SMART" id="SM00448">
    <property type="entry name" value="REC"/>
    <property type="match status" value="1"/>
</dbReference>
<accession>A0A1H3C3D0</accession>
<dbReference type="InterPro" id="IPR005467">
    <property type="entry name" value="His_kinase_dom"/>
</dbReference>
<gene>
    <name evidence="7" type="ORF">SAMN05444276_10789</name>
</gene>
<reference evidence="8" key="1">
    <citation type="submission" date="2016-10" db="EMBL/GenBank/DDBJ databases">
        <authorList>
            <person name="Varghese N."/>
            <person name="Submissions S."/>
        </authorList>
    </citation>
    <scope>NUCLEOTIDE SEQUENCE [LARGE SCALE GENOMIC DNA]</scope>
    <source>
        <strain evidence="8">DSM 29303</strain>
    </source>
</reference>
<dbReference type="EMBL" id="FNNA01000007">
    <property type="protein sequence ID" value="SDX48565.1"/>
    <property type="molecule type" value="Genomic_DNA"/>
</dbReference>
<name>A0A1H3C3D0_9RHOB</name>
<dbReference type="CDD" id="cd00156">
    <property type="entry name" value="REC"/>
    <property type="match status" value="1"/>
</dbReference>
<keyword evidence="8" id="KW-1185">Reference proteome</keyword>
<evidence type="ECO:0000313" key="8">
    <source>
        <dbReference type="Proteomes" id="UP000182944"/>
    </source>
</evidence>
<evidence type="ECO:0000256" key="1">
    <source>
        <dbReference type="ARBA" id="ARBA00000085"/>
    </source>
</evidence>
<dbReference type="Gene3D" id="3.30.450.20">
    <property type="entry name" value="PAS domain"/>
    <property type="match status" value="2"/>
</dbReference>
<evidence type="ECO:0000256" key="2">
    <source>
        <dbReference type="ARBA" id="ARBA00012438"/>
    </source>
</evidence>
<feature type="modified residue" description="4-aspartylphosphate" evidence="3">
    <location>
        <position position="566"/>
    </location>
</feature>
<dbReference type="Gene3D" id="3.40.50.2300">
    <property type="match status" value="1"/>
</dbReference>
<feature type="coiled-coil region" evidence="4">
    <location>
        <begin position="147"/>
        <end position="174"/>
    </location>
</feature>
<evidence type="ECO:0000259" key="5">
    <source>
        <dbReference type="PROSITE" id="PS50109"/>
    </source>
</evidence>
<dbReference type="SUPFAM" id="SSF55785">
    <property type="entry name" value="PYP-like sensor domain (PAS domain)"/>
    <property type="match status" value="1"/>
</dbReference>
<keyword evidence="4" id="KW-0175">Coiled coil</keyword>
<proteinExistence type="predicted"/>
<dbReference type="Proteomes" id="UP000182944">
    <property type="component" value="Unassembled WGS sequence"/>
</dbReference>
<dbReference type="GO" id="GO:0000160">
    <property type="term" value="P:phosphorelay signal transduction system"/>
    <property type="evidence" value="ECO:0007669"/>
    <property type="project" value="InterPro"/>
</dbReference>
<feature type="domain" description="Response regulatory" evidence="6">
    <location>
        <begin position="517"/>
        <end position="622"/>
    </location>
</feature>
<dbReference type="InterPro" id="IPR035965">
    <property type="entry name" value="PAS-like_dom_sf"/>
</dbReference>
<dbReference type="InterPro" id="IPR013656">
    <property type="entry name" value="PAS_4"/>
</dbReference>
<evidence type="ECO:0000313" key="7">
    <source>
        <dbReference type="EMBL" id="SDX48565.1"/>
    </source>
</evidence>
<dbReference type="SUPFAM" id="SSF55874">
    <property type="entry name" value="ATPase domain of HSP90 chaperone/DNA topoisomerase II/histidine kinase"/>
    <property type="match status" value="1"/>
</dbReference>
<dbReference type="InterPro" id="IPR036890">
    <property type="entry name" value="HATPase_C_sf"/>
</dbReference>
<dbReference type="Pfam" id="PF12860">
    <property type="entry name" value="PAS_7"/>
    <property type="match status" value="1"/>
</dbReference>
<dbReference type="OrthoDB" id="9796100at2"/>
<dbReference type="PANTHER" id="PTHR43065">
    <property type="entry name" value="SENSOR HISTIDINE KINASE"/>
    <property type="match status" value="1"/>
</dbReference>
<dbReference type="PRINTS" id="PR00344">
    <property type="entry name" value="BCTRLSENSOR"/>
</dbReference>
<organism evidence="7 8">
    <name type="scientific">Paracoccus sanguinis</name>
    <dbReference type="NCBI Taxonomy" id="1545044"/>
    <lineage>
        <taxon>Bacteria</taxon>
        <taxon>Pseudomonadati</taxon>
        <taxon>Pseudomonadota</taxon>
        <taxon>Alphaproteobacteria</taxon>
        <taxon>Rhodobacterales</taxon>
        <taxon>Paracoccaceae</taxon>
        <taxon>Paracoccus</taxon>
    </lineage>
</organism>
<dbReference type="PROSITE" id="PS50109">
    <property type="entry name" value="HIS_KIN"/>
    <property type="match status" value="1"/>
</dbReference>
<evidence type="ECO:0000256" key="4">
    <source>
        <dbReference type="SAM" id="Coils"/>
    </source>
</evidence>
<dbReference type="PANTHER" id="PTHR43065:SF42">
    <property type="entry name" value="TWO-COMPONENT SENSOR PPRA"/>
    <property type="match status" value="1"/>
</dbReference>
<dbReference type="EC" id="2.7.13.3" evidence="2"/>
<dbReference type="Pfam" id="PF08448">
    <property type="entry name" value="PAS_4"/>
    <property type="match status" value="1"/>
</dbReference>
<dbReference type="AlphaFoldDB" id="A0A1H3C3D0"/>